<dbReference type="SUPFAM" id="SSF101262">
    <property type="entry name" value="Methenyltetrahydrofolate cyclohydrolase-like"/>
    <property type="match status" value="1"/>
</dbReference>
<protein>
    <submittedName>
        <fullName evidence="3">Formiminotetrahydrofolate cyclodeaminase</fullName>
    </submittedName>
</protein>
<keyword evidence="4" id="KW-1185">Reference proteome</keyword>
<evidence type="ECO:0000313" key="4">
    <source>
        <dbReference type="Proteomes" id="UP000295560"/>
    </source>
</evidence>
<dbReference type="RefSeq" id="WP_165922493.1">
    <property type="nucleotide sequence ID" value="NZ_SMFZ01000002.1"/>
</dbReference>
<dbReference type="InterPro" id="IPR036178">
    <property type="entry name" value="Formintransfe-cycloase-like_sf"/>
</dbReference>
<dbReference type="Proteomes" id="UP000295560">
    <property type="component" value="Unassembled WGS sequence"/>
</dbReference>
<evidence type="ECO:0000259" key="2">
    <source>
        <dbReference type="Pfam" id="PF04961"/>
    </source>
</evidence>
<dbReference type="InterPro" id="IPR007044">
    <property type="entry name" value="Cyclodeamin/CycHdrlase"/>
</dbReference>
<dbReference type="EMBL" id="SMFZ01000002">
    <property type="protein sequence ID" value="TCK21331.1"/>
    <property type="molecule type" value="Genomic_DNA"/>
</dbReference>
<dbReference type="Pfam" id="PF04961">
    <property type="entry name" value="FTCD_C"/>
    <property type="match status" value="1"/>
</dbReference>
<gene>
    <name evidence="3" type="ORF">EV378_5312</name>
</gene>
<feature type="transmembrane region" description="Helical" evidence="1">
    <location>
        <begin position="148"/>
        <end position="167"/>
    </location>
</feature>
<feature type="transmembrane region" description="Helical" evidence="1">
    <location>
        <begin position="20"/>
        <end position="41"/>
    </location>
</feature>
<keyword evidence="1" id="KW-0812">Transmembrane</keyword>
<keyword evidence="1" id="KW-0472">Membrane</keyword>
<comment type="caution">
    <text evidence="3">The sequence shown here is derived from an EMBL/GenBank/DDBJ whole genome shotgun (WGS) entry which is preliminary data.</text>
</comment>
<evidence type="ECO:0000313" key="3">
    <source>
        <dbReference type="EMBL" id="TCK21331.1"/>
    </source>
</evidence>
<evidence type="ECO:0000256" key="1">
    <source>
        <dbReference type="SAM" id="Phobius"/>
    </source>
</evidence>
<organism evidence="3 4">
    <name type="scientific">Pseudonocardia endophytica</name>
    <dbReference type="NCBI Taxonomy" id="401976"/>
    <lineage>
        <taxon>Bacteria</taxon>
        <taxon>Bacillati</taxon>
        <taxon>Actinomycetota</taxon>
        <taxon>Actinomycetes</taxon>
        <taxon>Pseudonocardiales</taxon>
        <taxon>Pseudonocardiaceae</taxon>
        <taxon>Pseudonocardia</taxon>
    </lineage>
</organism>
<name>A0A4R1HJZ6_PSEEN</name>
<dbReference type="AlphaFoldDB" id="A0A4R1HJZ6"/>
<proteinExistence type="predicted"/>
<dbReference type="GO" id="GO:0003824">
    <property type="term" value="F:catalytic activity"/>
    <property type="evidence" value="ECO:0007669"/>
    <property type="project" value="InterPro"/>
</dbReference>
<accession>A0A4R1HJZ6</accession>
<sequence>MSSFSDMTVDQFLWSVASDAPSPGGGAVAAIVVAQAAGLAAMAGRYSLGRKAEDSDDTVAISEMVRAADRLRDEAAPLADADGEAYEGYLRAVRLPREPDPAARSEAIIKATSAAADVPLATAEAAAEVARIAAELVERGNKNLRGDAAAAALMAASAATTAAIMVVDNLSRVPDDPRRDRAVQAAAEARGSADQATARFPGVAARLLP</sequence>
<dbReference type="Gene3D" id="1.20.120.680">
    <property type="entry name" value="Formiminotetrahydrofolate cyclodeaminase monomer, up-and-down helical bundle"/>
    <property type="match status" value="1"/>
</dbReference>
<reference evidence="3 4" key="1">
    <citation type="submission" date="2019-03" db="EMBL/GenBank/DDBJ databases">
        <title>Sequencing the genomes of 1000 actinobacteria strains.</title>
        <authorList>
            <person name="Klenk H.-P."/>
        </authorList>
    </citation>
    <scope>NUCLEOTIDE SEQUENCE [LARGE SCALE GENOMIC DNA]</scope>
    <source>
        <strain evidence="3 4">DSM 44969</strain>
    </source>
</reference>
<feature type="domain" description="Cyclodeaminase/cyclohydrolase" evidence="2">
    <location>
        <begin position="8"/>
        <end position="184"/>
    </location>
</feature>
<keyword evidence="1" id="KW-1133">Transmembrane helix</keyword>